<evidence type="ECO:0000313" key="2">
    <source>
        <dbReference type="EMBL" id="KAJ7675144.1"/>
    </source>
</evidence>
<organism evidence="2 3">
    <name type="scientific">Mycena rosella</name>
    <name type="common">Pink bonnet</name>
    <name type="synonym">Agaricus rosellus</name>
    <dbReference type="NCBI Taxonomy" id="1033263"/>
    <lineage>
        <taxon>Eukaryota</taxon>
        <taxon>Fungi</taxon>
        <taxon>Dikarya</taxon>
        <taxon>Basidiomycota</taxon>
        <taxon>Agaricomycotina</taxon>
        <taxon>Agaricomycetes</taxon>
        <taxon>Agaricomycetidae</taxon>
        <taxon>Agaricales</taxon>
        <taxon>Marasmiineae</taxon>
        <taxon>Mycenaceae</taxon>
        <taxon>Mycena</taxon>
    </lineage>
</organism>
<accession>A0AAD7GA41</accession>
<evidence type="ECO:0000313" key="3">
    <source>
        <dbReference type="Proteomes" id="UP001221757"/>
    </source>
</evidence>
<dbReference type="EMBL" id="JARKIE010000152">
    <property type="protein sequence ID" value="KAJ7675144.1"/>
    <property type="molecule type" value="Genomic_DNA"/>
</dbReference>
<comment type="caution">
    <text evidence="2">The sequence shown here is derived from an EMBL/GenBank/DDBJ whole genome shotgun (WGS) entry which is preliminary data.</text>
</comment>
<name>A0AAD7GA41_MYCRO</name>
<proteinExistence type="predicted"/>
<keyword evidence="3" id="KW-1185">Reference proteome</keyword>
<feature type="region of interest" description="Disordered" evidence="1">
    <location>
        <begin position="67"/>
        <end position="104"/>
    </location>
</feature>
<dbReference type="Proteomes" id="UP001221757">
    <property type="component" value="Unassembled WGS sequence"/>
</dbReference>
<sequence>MRRRLFMRGAVSSSSPTSRLVKGVRVCMAVRVGVPAAVARGLGRGAKHRGELGGVVGVRGGVRSGAVGGEGVPCARGRRGRGGWAAARHGGSSLGWRWASQRQR</sequence>
<protein>
    <submittedName>
        <fullName evidence="2">Uncharacterized protein</fullName>
    </submittedName>
</protein>
<reference evidence="2" key="1">
    <citation type="submission" date="2023-03" db="EMBL/GenBank/DDBJ databases">
        <title>Massive genome expansion in bonnet fungi (Mycena s.s.) driven by repeated elements and novel gene families across ecological guilds.</title>
        <authorList>
            <consortium name="Lawrence Berkeley National Laboratory"/>
            <person name="Harder C.B."/>
            <person name="Miyauchi S."/>
            <person name="Viragh M."/>
            <person name="Kuo A."/>
            <person name="Thoen E."/>
            <person name="Andreopoulos B."/>
            <person name="Lu D."/>
            <person name="Skrede I."/>
            <person name="Drula E."/>
            <person name="Henrissat B."/>
            <person name="Morin E."/>
            <person name="Kohler A."/>
            <person name="Barry K."/>
            <person name="LaButti K."/>
            <person name="Morin E."/>
            <person name="Salamov A."/>
            <person name="Lipzen A."/>
            <person name="Mereny Z."/>
            <person name="Hegedus B."/>
            <person name="Baldrian P."/>
            <person name="Stursova M."/>
            <person name="Weitz H."/>
            <person name="Taylor A."/>
            <person name="Grigoriev I.V."/>
            <person name="Nagy L.G."/>
            <person name="Martin F."/>
            <person name="Kauserud H."/>
        </authorList>
    </citation>
    <scope>NUCLEOTIDE SEQUENCE</scope>
    <source>
        <strain evidence="2">CBHHK067</strain>
    </source>
</reference>
<dbReference type="AlphaFoldDB" id="A0AAD7GA41"/>
<evidence type="ECO:0000256" key="1">
    <source>
        <dbReference type="SAM" id="MobiDB-lite"/>
    </source>
</evidence>
<gene>
    <name evidence="2" type="ORF">B0H17DRAFT_1140457</name>
</gene>